<feature type="chain" id="PRO_5036976446" evidence="4">
    <location>
        <begin position="25"/>
        <end position="692"/>
    </location>
</feature>
<evidence type="ECO:0000256" key="4">
    <source>
        <dbReference type="SAM" id="SignalP"/>
    </source>
</evidence>
<dbReference type="Gene3D" id="3.40.390.10">
    <property type="entry name" value="Collagenase (Catalytic Domain)"/>
    <property type="match status" value="1"/>
</dbReference>
<proteinExistence type="predicted"/>
<evidence type="ECO:0000313" key="7">
    <source>
        <dbReference type="Proteomes" id="UP000887569"/>
    </source>
</evidence>
<dbReference type="Pfam" id="PF13574">
    <property type="entry name" value="Reprolysin_2"/>
    <property type="match status" value="1"/>
</dbReference>
<evidence type="ECO:0000256" key="1">
    <source>
        <dbReference type="ARBA" id="ARBA00023157"/>
    </source>
</evidence>
<reference evidence="8" key="1">
    <citation type="submission" date="2022-11" db="UniProtKB">
        <authorList>
            <consortium name="WormBaseParasite"/>
        </authorList>
    </citation>
    <scope>IDENTIFICATION</scope>
</reference>
<dbReference type="InterPro" id="IPR024079">
    <property type="entry name" value="MetalloPept_cat_dom_sf"/>
</dbReference>
<dbReference type="GO" id="GO:0005886">
    <property type="term" value="C:plasma membrane"/>
    <property type="evidence" value="ECO:0007669"/>
    <property type="project" value="TreeGrafter"/>
</dbReference>
<keyword evidence="2" id="KW-0862">Zinc</keyword>
<dbReference type="GO" id="GO:0006509">
    <property type="term" value="P:membrane protein ectodomain proteolysis"/>
    <property type="evidence" value="ECO:0007669"/>
    <property type="project" value="TreeGrafter"/>
</dbReference>
<dbReference type="SMART" id="SM00050">
    <property type="entry name" value="DISIN"/>
    <property type="match status" value="1"/>
</dbReference>
<dbReference type="GO" id="GO:0007219">
    <property type="term" value="P:Notch signaling pathway"/>
    <property type="evidence" value="ECO:0007669"/>
    <property type="project" value="TreeGrafter"/>
</dbReference>
<evidence type="ECO:0000259" key="5">
    <source>
        <dbReference type="PROSITE" id="PS50214"/>
    </source>
</evidence>
<feature type="domain" description="Disintegrin" evidence="5">
    <location>
        <begin position="453"/>
        <end position="543"/>
    </location>
</feature>
<feature type="active site" evidence="2">
    <location>
        <position position="385"/>
    </location>
</feature>
<dbReference type="Pfam" id="PF16698">
    <property type="entry name" value="ADAM17_MPD"/>
    <property type="match status" value="1"/>
</dbReference>
<feature type="binding site" evidence="2">
    <location>
        <position position="394"/>
    </location>
    <ligand>
        <name>Zn(2+)</name>
        <dbReference type="ChEBI" id="CHEBI:29105"/>
        <note>catalytic</note>
    </ligand>
</feature>
<dbReference type="InterPro" id="IPR036436">
    <property type="entry name" value="Disintegrin_dom_sf"/>
</dbReference>
<keyword evidence="4" id="KW-0732">Signal</keyword>
<dbReference type="InterPro" id="IPR032029">
    <property type="entry name" value="ADAM17_MPD"/>
</dbReference>
<dbReference type="SUPFAM" id="SSF55486">
    <property type="entry name" value="Metalloproteases ('zincins'), catalytic domain"/>
    <property type="match status" value="1"/>
</dbReference>
<dbReference type="WBParaSite" id="PgR015_g081_t03">
    <property type="protein sequence ID" value="PgR015_g081_t03"/>
    <property type="gene ID" value="PgR015_g081"/>
</dbReference>
<dbReference type="InterPro" id="IPR051489">
    <property type="entry name" value="ADAM_Metalloproteinase"/>
</dbReference>
<comment type="caution">
    <text evidence="2">Lacks conserved residue(s) required for the propagation of feature annotation.</text>
</comment>
<feature type="domain" description="Peptidase M12B" evidence="6">
    <location>
        <begin position="209"/>
        <end position="452"/>
    </location>
</feature>
<keyword evidence="3" id="KW-0812">Transmembrane</keyword>
<feature type="signal peptide" evidence="4">
    <location>
        <begin position="1"/>
        <end position="24"/>
    </location>
</feature>
<dbReference type="PANTHER" id="PTHR45702">
    <property type="entry name" value="ADAM10/ADAM17 METALLOPEPTIDASE FAMILY MEMBER"/>
    <property type="match status" value="1"/>
</dbReference>
<dbReference type="Gene3D" id="4.10.70.30">
    <property type="match status" value="1"/>
</dbReference>
<dbReference type="PANTHER" id="PTHR45702:SF6">
    <property type="entry name" value="DISINTEGRIN AND METALLOPROTEINASE DOMAIN-CONTAINING PROTEIN 17"/>
    <property type="match status" value="1"/>
</dbReference>
<dbReference type="AlphaFoldDB" id="A0A915ASG8"/>
<dbReference type="GO" id="GO:0046872">
    <property type="term" value="F:metal ion binding"/>
    <property type="evidence" value="ECO:0007669"/>
    <property type="project" value="UniProtKB-KW"/>
</dbReference>
<dbReference type="Proteomes" id="UP000887569">
    <property type="component" value="Unplaced"/>
</dbReference>
<dbReference type="PROSITE" id="PS50215">
    <property type="entry name" value="ADAM_MEPRO"/>
    <property type="match status" value="1"/>
</dbReference>
<feature type="binding site" evidence="2">
    <location>
        <position position="384"/>
    </location>
    <ligand>
        <name>Zn(2+)</name>
        <dbReference type="ChEBI" id="CHEBI:29105"/>
        <note>catalytic</note>
    </ligand>
</feature>
<dbReference type="PROSITE" id="PS50214">
    <property type="entry name" value="DISINTEGRIN_2"/>
    <property type="match status" value="1"/>
</dbReference>
<organism evidence="7 8">
    <name type="scientific">Parascaris univalens</name>
    <name type="common">Nematode worm</name>
    <dbReference type="NCBI Taxonomy" id="6257"/>
    <lineage>
        <taxon>Eukaryota</taxon>
        <taxon>Metazoa</taxon>
        <taxon>Ecdysozoa</taxon>
        <taxon>Nematoda</taxon>
        <taxon>Chromadorea</taxon>
        <taxon>Rhabditida</taxon>
        <taxon>Spirurina</taxon>
        <taxon>Ascaridomorpha</taxon>
        <taxon>Ascaridoidea</taxon>
        <taxon>Ascarididae</taxon>
        <taxon>Parascaris</taxon>
    </lineage>
</organism>
<feature type="binding site" evidence="2">
    <location>
        <position position="388"/>
    </location>
    <ligand>
        <name>Zn(2+)</name>
        <dbReference type="ChEBI" id="CHEBI:29105"/>
        <note>catalytic</note>
    </ligand>
</feature>
<keyword evidence="2" id="KW-0479">Metal-binding</keyword>
<keyword evidence="1" id="KW-1015">Disulfide bond</keyword>
<dbReference type="SUPFAM" id="SSF57552">
    <property type="entry name" value="Blood coagulation inhibitor (disintegrin)"/>
    <property type="match status" value="1"/>
</dbReference>
<dbReference type="InterPro" id="IPR001762">
    <property type="entry name" value="Disintegrin_dom"/>
</dbReference>
<feature type="transmembrane region" description="Helical" evidence="3">
    <location>
        <begin position="650"/>
        <end position="669"/>
    </location>
</feature>
<keyword evidence="3" id="KW-0472">Membrane</keyword>
<evidence type="ECO:0000313" key="8">
    <source>
        <dbReference type="WBParaSite" id="PgR015_g081_t03"/>
    </source>
</evidence>
<evidence type="ECO:0000259" key="6">
    <source>
        <dbReference type="PROSITE" id="PS50215"/>
    </source>
</evidence>
<name>A0A915ASG8_PARUN</name>
<dbReference type="GO" id="GO:0004222">
    <property type="term" value="F:metalloendopeptidase activity"/>
    <property type="evidence" value="ECO:0007669"/>
    <property type="project" value="InterPro"/>
</dbReference>
<keyword evidence="7" id="KW-1185">Reference proteome</keyword>
<dbReference type="Pfam" id="PF00200">
    <property type="entry name" value="Disintegrin"/>
    <property type="match status" value="1"/>
</dbReference>
<protein>
    <submittedName>
        <fullName evidence="8">Peptidase M12B domain-containing protein</fullName>
    </submittedName>
</protein>
<keyword evidence="3" id="KW-1133">Transmembrane helix</keyword>
<dbReference type="CDD" id="cd14246">
    <property type="entry name" value="ADAM17_MPD"/>
    <property type="match status" value="1"/>
</dbReference>
<accession>A0A915ASG8</accession>
<dbReference type="InterPro" id="IPR001590">
    <property type="entry name" value="Peptidase_M12B"/>
</dbReference>
<dbReference type="FunFam" id="4.10.70.10:FF:000003">
    <property type="entry name" value="Disintegrin and metalloproteinase domain-containing protein 17"/>
    <property type="match status" value="1"/>
</dbReference>
<sequence length="692" mass="77180">MRCVASFTSMLCVLFVPLVGNVSGLERLDASLRYYEIIRVNRRIEKRGVRAVMSPYSRQERLTFSAFNRRFDLYLTPKRGLLHSRFVGRQIDADGNERPLHVDPDDHFEGHVHGEKDSIVSLTFDEEGALLGMVHVGGETFAFEPARLHQVSHNDGDVLAYRTSDMTLNFTMNDGIYCCSNGSSHPFMSPVVETSRKRPKRFTETVYKNRCPLRVVADHLFFNAIGNGSSAFSARYLINVIDRVNALYTITEWGEDEQGRRLSNMGFMIKDMIVHTVPTRSDPDHYNAVFTGKRNVNQLLDSFSRRQGSDQYCLVHLFTAQSFENGVLGLGYISSPELHSAGGICSPKSHTSSGDVYYNTALSSAKTTQGGTVITREADIVTAHELGHNWGAIHDDSSAECSPSYSAGGSYIMNTYSVSGYDVNNDRFSPCSRRMIAKVLSRKADICFEEEASSFCGNGRVEEGEECDVGMLLTGHEDNCCSSACRLRPRAQCSPKNVPCCSSSCQFLPATHLCLHENPLQCKHSSYCTGKSGECPEPSAIDDGRECLEEGECFRGRCLTFCERPAINKKPCICPNVADSCLRCCRSSNGTCEPFARSEKYILRDGTRCIHGHCQNAVCIKEVADVVSHFWHIIENIDETNFWKFVEDNLVGLVLSVTLIFWIPISVLVHSIDRARAKRNMDEGSRFPLGVL</sequence>
<evidence type="ECO:0000256" key="3">
    <source>
        <dbReference type="SAM" id="Phobius"/>
    </source>
</evidence>
<evidence type="ECO:0000256" key="2">
    <source>
        <dbReference type="PROSITE-ProRule" id="PRU00276"/>
    </source>
</evidence>
<dbReference type="Gene3D" id="4.10.70.10">
    <property type="entry name" value="Disintegrin domain"/>
    <property type="match status" value="1"/>
</dbReference>